<feature type="transmembrane region" description="Helical" evidence="14">
    <location>
        <begin position="246"/>
        <end position="263"/>
    </location>
</feature>
<keyword evidence="7" id="KW-0479">Metal-binding</keyword>
<evidence type="ECO:0000259" key="16">
    <source>
        <dbReference type="PROSITE" id="PS51003"/>
    </source>
</evidence>
<evidence type="ECO:0000256" key="1">
    <source>
        <dbReference type="ARBA" id="ARBA00004141"/>
    </source>
</evidence>
<evidence type="ECO:0000256" key="10">
    <source>
        <dbReference type="ARBA" id="ARBA00023004"/>
    </source>
</evidence>
<protein>
    <recommendedName>
        <fullName evidence="12">Cytochrome b</fullName>
    </recommendedName>
</protein>
<evidence type="ECO:0000256" key="4">
    <source>
        <dbReference type="ARBA" id="ARBA00022617"/>
    </source>
</evidence>
<keyword evidence="3 12" id="KW-0813">Transport</keyword>
<keyword evidence="4 12" id="KW-0349">Heme</keyword>
<dbReference type="EMBL" id="JAOQNS010000005">
    <property type="protein sequence ID" value="MCW2307750.1"/>
    <property type="molecule type" value="Genomic_DNA"/>
</dbReference>
<dbReference type="InterPro" id="IPR048260">
    <property type="entry name" value="Cytochrome_b_C_euk/bac"/>
</dbReference>
<feature type="transmembrane region" description="Helical" evidence="14">
    <location>
        <begin position="196"/>
        <end position="219"/>
    </location>
</feature>
<feature type="transmembrane region" description="Helical" evidence="14">
    <location>
        <begin position="336"/>
        <end position="355"/>
    </location>
</feature>
<feature type="transmembrane region" description="Helical" evidence="14">
    <location>
        <begin position="155"/>
        <end position="176"/>
    </location>
</feature>
<dbReference type="InterPro" id="IPR005797">
    <property type="entry name" value="Cyt_b/b6_N"/>
</dbReference>
<dbReference type="SUPFAM" id="SSF81342">
    <property type="entry name" value="Transmembrane di-heme cytochromes"/>
    <property type="match status" value="1"/>
</dbReference>
<dbReference type="PROSITE" id="PS51002">
    <property type="entry name" value="CYTB_NTER"/>
    <property type="match status" value="1"/>
</dbReference>
<evidence type="ECO:0000256" key="12">
    <source>
        <dbReference type="RuleBase" id="RU003385"/>
    </source>
</evidence>
<dbReference type="InterPro" id="IPR005798">
    <property type="entry name" value="Cyt_b/b6_C"/>
</dbReference>
<keyword evidence="18" id="KW-1185">Reference proteome</keyword>
<evidence type="ECO:0000256" key="11">
    <source>
        <dbReference type="ARBA" id="ARBA00023136"/>
    </source>
</evidence>
<feature type="compositionally biased region" description="Low complexity" evidence="13">
    <location>
        <begin position="458"/>
        <end position="476"/>
    </location>
</feature>
<reference evidence="18" key="1">
    <citation type="submission" date="2023-07" db="EMBL/GenBank/DDBJ databases">
        <title>Genome sequencing of Purple Non-Sulfur Bacteria from various extreme environments.</title>
        <authorList>
            <person name="Mayer M."/>
        </authorList>
    </citation>
    <scope>NUCLEOTIDE SEQUENCE [LARGE SCALE GENOMIC DNA]</scope>
    <source>
        <strain evidence="18">DSM 17935</strain>
    </source>
</reference>
<comment type="subunit">
    <text evidence="2 12">The main subunits of complex b-c1 are: cytochrome b, cytochrome c1 and the Rieske protein.</text>
</comment>
<proteinExistence type="inferred from homology"/>
<feature type="compositionally biased region" description="Basic and acidic residues" evidence="13">
    <location>
        <begin position="415"/>
        <end position="457"/>
    </location>
</feature>
<evidence type="ECO:0000256" key="5">
    <source>
        <dbReference type="ARBA" id="ARBA00022660"/>
    </source>
</evidence>
<dbReference type="PANTHER" id="PTHR19271">
    <property type="entry name" value="CYTOCHROME B"/>
    <property type="match status" value="1"/>
</dbReference>
<dbReference type="Pfam" id="PF00033">
    <property type="entry name" value="Cytochrome_B"/>
    <property type="match status" value="1"/>
</dbReference>
<dbReference type="InterPro" id="IPR036150">
    <property type="entry name" value="Cyt_b/b6_C_sf"/>
</dbReference>
<evidence type="ECO:0000256" key="14">
    <source>
        <dbReference type="SAM" id="Phobius"/>
    </source>
</evidence>
<dbReference type="InterPro" id="IPR048259">
    <property type="entry name" value="Cytochrome_b_N_euk/bac"/>
</dbReference>
<comment type="caution">
    <text evidence="17">The sequence shown here is derived from an EMBL/GenBank/DDBJ whole genome shotgun (WGS) entry which is preliminary data.</text>
</comment>
<evidence type="ECO:0000259" key="15">
    <source>
        <dbReference type="PROSITE" id="PS51002"/>
    </source>
</evidence>
<organism evidence="17 18">
    <name type="scientific">Rhodobium gokarnense</name>
    <dbReference type="NCBI Taxonomy" id="364296"/>
    <lineage>
        <taxon>Bacteria</taxon>
        <taxon>Pseudomonadati</taxon>
        <taxon>Pseudomonadota</taxon>
        <taxon>Alphaproteobacteria</taxon>
        <taxon>Hyphomicrobiales</taxon>
        <taxon>Rhodobiaceae</taxon>
        <taxon>Rhodobium</taxon>
    </lineage>
</organism>
<evidence type="ECO:0000256" key="8">
    <source>
        <dbReference type="ARBA" id="ARBA00022982"/>
    </source>
</evidence>
<comment type="subcellular location">
    <subcellularLocation>
        <location evidence="1">Membrane</location>
        <topology evidence="1">Multi-pass membrane protein</topology>
    </subcellularLocation>
</comment>
<dbReference type="SUPFAM" id="SSF81648">
    <property type="entry name" value="a domain/subunit of cytochrome bc1 complex (Ubiquinol-cytochrome c reductase)"/>
    <property type="match status" value="1"/>
</dbReference>
<name>A0ABT3HBJ0_9HYPH</name>
<keyword evidence="6 12" id="KW-0812">Transmembrane</keyword>
<comment type="function">
    <text evidence="12">Component of the ubiquinol-cytochrome c reductase complex (complex III or cytochrome b-c1 complex), which is a respiratory chain that generates an electrochemical potential coupled to ATP synthesis.</text>
</comment>
<feature type="compositionally biased region" description="Basic and acidic residues" evidence="13">
    <location>
        <begin position="477"/>
        <end position="507"/>
    </location>
</feature>
<dbReference type="Proteomes" id="UP001209755">
    <property type="component" value="Unassembled WGS sequence"/>
</dbReference>
<evidence type="ECO:0000256" key="7">
    <source>
        <dbReference type="ARBA" id="ARBA00022723"/>
    </source>
</evidence>
<evidence type="ECO:0000256" key="2">
    <source>
        <dbReference type="ARBA" id="ARBA00011649"/>
    </source>
</evidence>
<feature type="domain" description="Cytochrome b/b6 C-terminal region profile" evidence="16">
    <location>
        <begin position="227"/>
        <end position="397"/>
    </location>
</feature>
<keyword evidence="11 14" id="KW-0472">Membrane</keyword>
<evidence type="ECO:0000256" key="13">
    <source>
        <dbReference type="SAM" id="MobiDB-lite"/>
    </source>
</evidence>
<evidence type="ECO:0000313" key="18">
    <source>
        <dbReference type="Proteomes" id="UP001209755"/>
    </source>
</evidence>
<dbReference type="InterPro" id="IPR027387">
    <property type="entry name" value="Cytb/b6-like_sf"/>
</dbReference>
<feature type="transmembrane region" description="Helical" evidence="14">
    <location>
        <begin position="90"/>
        <end position="111"/>
    </location>
</feature>
<keyword evidence="8 12" id="KW-0249">Electron transport</keyword>
<feature type="transmembrane region" description="Helical" evidence="14">
    <location>
        <begin position="305"/>
        <end position="324"/>
    </location>
</feature>
<feature type="transmembrane region" description="Helical" evidence="14">
    <location>
        <begin position="42"/>
        <end position="69"/>
    </location>
</feature>
<dbReference type="InterPro" id="IPR016174">
    <property type="entry name" value="Di-haem_cyt_TM"/>
</dbReference>
<evidence type="ECO:0000256" key="3">
    <source>
        <dbReference type="ARBA" id="ARBA00022448"/>
    </source>
</evidence>
<keyword evidence="5 12" id="KW-0679">Respiratory chain</keyword>
<comment type="similarity">
    <text evidence="12">Belongs to the cytochrome b family.</text>
</comment>
<keyword evidence="10" id="KW-0408">Iron</keyword>
<comment type="cofactor">
    <cofactor evidence="12">
        <name>heme b</name>
        <dbReference type="ChEBI" id="CHEBI:60344"/>
    </cofactor>
    <text evidence="12">Binds 2 heme groups non-covalently.</text>
</comment>
<feature type="domain" description="Cytochrome b/b6 N-terminal region profile" evidence="15">
    <location>
        <begin position="13"/>
        <end position="224"/>
    </location>
</feature>
<feature type="region of interest" description="Disordered" evidence="13">
    <location>
        <begin position="415"/>
        <end position="507"/>
    </location>
</feature>
<dbReference type="CDD" id="cd00290">
    <property type="entry name" value="cytochrome_b_C"/>
    <property type="match status" value="1"/>
</dbReference>
<dbReference type="CDD" id="cd00284">
    <property type="entry name" value="Cytochrome_b_N"/>
    <property type="match status" value="1"/>
</dbReference>
<gene>
    <name evidence="17" type="ORF">M2319_002087</name>
</gene>
<keyword evidence="9 14" id="KW-1133">Transmembrane helix</keyword>
<dbReference type="PROSITE" id="PS51003">
    <property type="entry name" value="CYTB_CTER"/>
    <property type="match status" value="1"/>
</dbReference>
<accession>A0ABT3HBJ0</accession>
<feature type="transmembrane region" description="Helical" evidence="14">
    <location>
        <begin position="126"/>
        <end position="148"/>
    </location>
</feature>
<feature type="transmembrane region" description="Helical" evidence="14">
    <location>
        <begin position="367"/>
        <end position="389"/>
    </location>
</feature>
<evidence type="ECO:0000256" key="6">
    <source>
        <dbReference type="ARBA" id="ARBA00022692"/>
    </source>
</evidence>
<dbReference type="PANTHER" id="PTHR19271:SF16">
    <property type="entry name" value="CYTOCHROME B"/>
    <property type="match status" value="1"/>
</dbReference>
<dbReference type="Gene3D" id="1.20.810.10">
    <property type="entry name" value="Cytochrome Bc1 Complex, Chain C"/>
    <property type="match status" value="1"/>
</dbReference>
<sequence length="507" mass="57332">MLEIEKYHPKSRLGRWVQSRLPVISLVKEQFIDFPTPKNLNYWWTFGMILTVMLVVQLLTGIVLAMHYTPHEKMAFDSIEHIMRDVNFGWLIRYMHANGASFFFLAVYVHIFRGLYYGSYRAPREVLWILGVLIYLVMMTTGFTGYVLPWGQMSFWAATVITSMFSAVPEFGEPIVQWLWGGFSVGNPTLQRFYSLHYLLPFIIAAIVLLHVWALHYVGSNNPAGIEPKTKQDTVPFTPHVTMKDLYAAVVFLVLFSWFLFFQPNYLGHPDNYIPADPLVTPQHIVPEWYYLPFYAMLRAVPDKLGGVLVMFASIIVLFFVPWLDPCKAKSTRYRPIYRFFFWVLVADCIFLGWLGSKPAEGAYVALAQYGTAYYFIHFIILLPILGLIERPKNLPPTISAAVLEDIADREKKDEARKKKKEAQAAKKKADAAKKKAAEEEAARKKAADEAAKKEAAAKPAEAAKPADPAKPTDAAKPAEAEKPTDAAKPGDAKPGDAEKPTPKKEG</sequence>
<dbReference type="Pfam" id="PF00032">
    <property type="entry name" value="Cytochrom_B_C"/>
    <property type="match status" value="1"/>
</dbReference>
<evidence type="ECO:0000313" key="17">
    <source>
        <dbReference type="EMBL" id="MCW2307750.1"/>
    </source>
</evidence>
<evidence type="ECO:0000256" key="9">
    <source>
        <dbReference type="ARBA" id="ARBA00022989"/>
    </source>
</evidence>